<keyword evidence="3" id="KW-1185">Reference proteome</keyword>
<name>A0A0D6M5G8_9BILA</name>
<evidence type="ECO:0000256" key="1">
    <source>
        <dbReference type="SAM" id="MobiDB-lite"/>
    </source>
</evidence>
<dbReference type="EMBL" id="KE124831">
    <property type="protein sequence ID" value="EPB77656.1"/>
    <property type="molecule type" value="Genomic_DNA"/>
</dbReference>
<protein>
    <submittedName>
        <fullName evidence="2">Uncharacterized protein</fullName>
    </submittedName>
</protein>
<reference evidence="2 3" key="1">
    <citation type="submission" date="2013-05" db="EMBL/GenBank/DDBJ databases">
        <title>Draft genome of the parasitic nematode Anyclostoma ceylanicum.</title>
        <authorList>
            <person name="Mitreva M."/>
        </authorList>
    </citation>
    <scope>NUCLEOTIDE SEQUENCE [LARGE SCALE GENOMIC DNA]</scope>
</reference>
<dbReference type="Proteomes" id="UP000054495">
    <property type="component" value="Unassembled WGS sequence"/>
</dbReference>
<feature type="region of interest" description="Disordered" evidence="1">
    <location>
        <begin position="130"/>
        <end position="163"/>
    </location>
</feature>
<gene>
    <name evidence="2" type="ORF">ANCCEY_03247</name>
</gene>
<evidence type="ECO:0000313" key="3">
    <source>
        <dbReference type="Proteomes" id="UP000054495"/>
    </source>
</evidence>
<evidence type="ECO:0000313" key="2">
    <source>
        <dbReference type="EMBL" id="EPB77656.1"/>
    </source>
</evidence>
<feature type="compositionally biased region" description="Basic and acidic residues" evidence="1">
    <location>
        <begin position="70"/>
        <end position="86"/>
    </location>
</feature>
<sequence length="186" mass="21106">MIRFDPDEDEDMSEEKRFYYLRLMAKPGRKPIKTKFVTWSPEQQSSSRDDDPVLEVQPLADLRAGSLPPKDSRERRFKDDGAKTEPESNNEDTTDYSSSDQYEKSSTVMKSSLPAHYNVLMANPLADITVPPSISETRDQPRGERDVRGLRGGEQMVMNGSGLPLATLRMPSIRSNPLELSRTLQR</sequence>
<proteinExistence type="predicted"/>
<organism evidence="2 3">
    <name type="scientific">Ancylostoma ceylanicum</name>
    <dbReference type="NCBI Taxonomy" id="53326"/>
    <lineage>
        <taxon>Eukaryota</taxon>
        <taxon>Metazoa</taxon>
        <taxon>Ecdysozoa</taxon>
        <taxon>Nematoda</taxon>
        <taxon>Chromadorea</taxon>
        <taxon>Rhabditida</taxon>
        <taxon>Rhabditina</taxon>
        <taxon>Rhabditomorpha</taxon>
        <taxon>Strongyloidea</taxon>
        <taxon>Ancylostomatidae</taxon>
        <taxon>Ancylostomatinae</taxon>
        <taxon>Ancylostoma</taxon>
    </lineage>
</organism>
<feature type="compositionally biased region" description="Polar residues" evidence="1">
    <location>
        <begin position="95"/>
        <end position="109"/>
    </location>
</feature>
<dbReference type="AlphaFoldDB" id="A0A0D6M5G8"/>
<accession>A0A0D6M5G8</accession>
<feature type="compositionally biased region" description="Basic and acidic residues" evidence="1">
    <location>
        <begin position="136"/>
        <end position="151"/>
    </location>
</feature>
<feature type="region of interest" description="Disordered" evidence="1">
    <location>
        <begin position="32"/>
        <end position="109"/>
    </location>
</feature>